<dbReference type="Proteomes" id="UP000243217">
    <property type="component" value="Unassembled WGS sequence"/>
</dbReference>
<sequence length="138" mass="15422">MEVMLASGVIYNSTASADSSKAENARNCNNAYNDHIIAIEALAMICRRLGECCRLFTIANEFGRSMEACSRTITTTVRLIYASWKDVIYMPTIIYANAKSELEGLKNCTAFVDGTKQYISRPLRRQNAPPNENLQRSV</sequence>
<gene>
    <name evidence="1" type="ORF">THRCLA_22507</name>
</gene>
<dbReference type="AlphaFoldDB" id="A0A1V9YYR4"/>
<name>A0A1V9YYR4_9STRA</name>
<comment type="caution">
    <text evidence="1">The sequence shown here is derived from an EMBL/GenBank/DDBJ whole genome shotgun (WGS) entry which is preliminary data.</text>
</comment>
<keyword evidence="2" id="KW-1185">Reference proteome</keyword>
<reference evidence="1 2" key="1">
    <citation type="journal article" date="2014" name="Genome Biol. Evol.">
        <title>The secreted proteins of Achlya hypogyna and Thraustotheca clavata identify the ancestral oomycete secretome and reveal gene acquisitions by horizontal gene transfer.</title>
        <authorList>
            <person name="Misner I."/>
            <person name="Blouin N."/>
            <person name="Leonard G."/>
            <person name="Richards T.A."/>
            <person name="Lane C.E."/>
        </authorList>
    </citation>
    <scope>NUCLEOTIDE SEQUENCE [LARGE SCALE GENOMIC DNA]</scope>
    <source>
        <strain evidence="1 2">ATCC 34112</strain>
    </source>
</reference>
<dbReference type="EMBL" id="JNBS01002482">
    <property type="protein sequence ID" value="OQR90851.1"/>
    <property type="molecule type" value="Genomic_DNA"/>
</dbReference>
<proteinExistence type="predicted"/>
<protein>
    <recommendedName>
        <fullName evidence="3">DDE Tnp4 domain-containing protein</fullName>
    </recommendedName>
</protein>
<organism evidence="1 2">
    <name type="scientific">Thraustotheca clavata</name>
    <dbReference type="NCBI Taxonomy" id="74557"/>
    <lineage>
        <taxon>Eukaryota</taxon>
        <taxon>Sar</taxon>
        <taxon>Stramenopiles</taxon>
        <taxon>Oomycota</taxon>
        <taxon>Saprolegniomycetes</taxon>
        <taxon>Saprolegniales</taxon>
        <taxon>Achlyaceae</taxon>
        <taxon>Thraustotheca</taxon>
    </lineage>
</organism>
<dbReference type="STRING" id="74557.A0A1V9YYR4"/>
<evidence type="ECO:0000313" key="1">
    <source>
        <dbReference type="EMBL" id="OQR90851.1"/>
    </source>
</evidence>
<accession>A0A1V9YYR4</accession>
<evidence type="ECO:0000313" key="2">
    <source>
        <dbReference type="Proteomes" id="UP000243217"/>
    </source>
</evidence>
<evidence type="ECO:0008006" key="3">
    <source>
        <dbReference type="Google" id="ProtNLM"/>
    </source>
</evidence>